<dbReference type="AlphaFoldDB" id="A0A1W6LAD2"/>
<gene>
    <name evidence="7" type="ORF">A4W93_15280</name>
</gene>
<sequence>MYAARRHLLRRFRPSWPTASLRTYLVLLLLIATVPSAVLMCYQIVANVAAQESRMKEELRRNANSLAQTVEREIASSMDALAILAQSDSLQRGDVVQFEVFLNRSPVLRTSWSSAFLLDVGDRGRVVFNTSRLRVSTARGPGPEEVRQMLAMQRPFVSNLVVDGQHSRYATVVSVPVFVGSEFRYVLGVWIPVSVWQELIQQAGPPLDGFNTVFDSRNVVIARTLLPERFVGEPLAPQAVALTRKTAEGSQLTDLLGGGSTLTAWQHIPSIDWGVAVGIPAEPVRVAQREAMAAALATAVGCLLLGMVLAMSIARRVTGPLHALATPGVEPPTSRIHVREISGLRDALLTARAQDQTAREGLQRKADEFETLFNNSPIGLAFAQDRDGAQVVQNPAMLELLGLGGGAGAVERTVCHRGQPLPPERQPLQRAAASGQAVGPIELELHAEGQASVFVIANAAPLRTPSGAPRGAIGAMVDISARKQAEQSRAALMTLEQSARLEAEAANRAKDEFLAMLGHELRNPLSAMASAVDVLERVAPDAELAATARTVISRQTAHLARMMDDLLDVARVISGKVLLSRHSVNLGPLLRRVSDTLQVTGDGQRHTVTFSPVDVWVDADPTRLEQVVNNLLTNAIKYTPPGGTIRVEAEATDGEAVLRVADNGLGIPPSLLPRIFELFVQGERTLDRRAGGLGIGLTLVRRIVELHGGTVGARSSSSGSTFEVRLPRIDAPAVGPEPERPAAFRPLRVLVVDDNTDALTLLQSMLELDGHRVSGAVDGESGLAALLAQRPDAAVVDIGLPLLDGYGVATRARAAGYPGRLIALSGYGQGGDVRRALVAGFDAHLVKPVVPAQLKQLLLAP</sequence>
<dbReference type="PROSITE" id="PS50113">
    <property type="entry name" value="PAC"/>
    <property type="match status" value="1"/>
</dbReference>
<proteinExistence type="predicted"/>
<dbReference type="GO" id="GO:0009927">
    <property type="term" value="F:histidine phosphotransfer kinase activity"/>
    <property type="evidence" value="ECO:0007669"/>
    <property type="project" value="TreeGrafter"/>
</dbReference>
<dbReference type="CDD" id="cd00075">
    <property type="entry name" value="HATPase"/>
    <property type="match status" value="1"/>
</dbReference>
<dbReference type="InterPro" id="IPR003661">
    <property type="entry name" value="HisK_dim/P_dom"/>
</dbReference>
<dbReference type="CDD" id="cd00082">
    <property type="entry name" value="HisKA"/>
    <property type="match status" value="1"/>
</dbReference>
<dbReference type="Pfam" id="PF02518">
    <property type="entry name" value="HATPase_c"/>
    <property type="match status" value="1"/>
</dbReference>
<dbReference type="PRINTS" id="PR00344">
    <property type="entry name" value="BCTRLSENSOR"/>
</dbReference>
<dbReference type="InterPro" id="IPR013656">
    <property type="entry name" value="PAS_4"/>
</dbReference>
<name>A0A1W6LAD2_9BURK</name>
<comment type="catalytic activity">
    <reaction evidence="1">
        <text>ATP + protein L-histidine = ADP + protein N-phospho-L-histidine.</text>
        <dbReference type="EC" id="2.7.13.3"/>
    </reaction>
</comment>
<dbReference type="Gene3D" id="1.10.287.130">
    <property type="match status" value="1"/>
</dbReference>
<dbReference type="InterPro" id="IPR004358">
    <property type="entry name" value="Sig_transdc_His_kin-like_C"/>
</dbReference>
<dbReference type="RefSeq" id="WP_169726547.1">
    <property type="nucleotide sequence ID" value="NZ_BSPR01000004.1"/>
</dbReference>
<dbReference type="InterPro" id="IPR036890">
    <property type="entry name" value="HATPase_C_sf"/>
</dbReference>
<organism evidence="7 8">
    <name type="scientific">Piscinibacter gummiphilus</name>
    <dbReference type="NCBI Taxonomy" id="946333"/>
    <lineage>
        <taxon>Bacteria</taxon>
        <taxon>Pseudomonadati</taxon>
        <taxon>Pseudomonadota</taxon>
        <taxon>Betaproteobacteria</taxon>
        <taxon>Burkholderiales</taxon>
        <taxon>Sphaerotilaceae</taxon>
        <taxon>Piscinibacter</taxon>
    </lineage>
</organism>
<dbReference type="SMART" id="SM00387">
    <property type="entry name" value="HATPase_c"/>
    <property type="match status" value="1"/>
</dbReference>
<dbReference type="SMART" id="SM00388">
    <property type="entry name" value="HisKA"/>
    <property type="match status" value="1"/>
</dbReference>
<keyword evidence="4" id="KW-0597">Phosphoprotein</keyword>
<dbReference type="SUPFAM" id="SSF55874">
    <property type="entry name" value="ATPase domain of HSP90 chaperone/DNA topoisomerase II/histidine kinase"/>
    <property type="match status" value="1"/>
</dbReference>
<dbReference type="Gene3D" id="3.40.50.2300">
    <property type="match status" value="1"/>
</dbReference>
<dbReference type="InterPro" id="IPR000700">
    <property type="entry name" value="PAS-assoc_C"/>
</dbReference>
<keyword evidence="6" id="KW-0418">Kinase</keyword>
<evidence type="ECO:0000256" key="1">
    <source>
        <dbReference type="ARBA" id="ARBA00000085"/>
    </source>
</evidence>
<dbReference type="EC" id="2.7.13.3" evidence="3"/>
<dbReference type="CDD" id="cd18774">
    <property type="entry name" value="PDC2_HK_sensor"/>
    <property type="match status" value="1"/>
</dbReference>
<keyword evidence="5" id="KW-0808">Transferase</keyword>
<dbReference type="STRING" id="946333.A4W93_15280"/>
<reference evidence="7 8" key="1">
    <citation type="submission" date="2016-04" db="EMBL/GenBank/DDBJ databases">
        <title>Complete genome sequence of natural rubber-degrading, novel Gram-negative bacterium, Rhizobacter gummiphilus strain NS21.</title>
        <authorList>
            <person name="Tabata M."/>
            <person name="Kasai D."/>
            <person name="Fukuda M."/>
        </authorList>
    </citation>
    <scope>NUCLEOTIDE SEQUENCE [LARGE SCALE GENOMIC DNA]</scope>
    <source>
        <strain evidence="7 8">NS21</strain>
    </source>
</reference>
<dbReference type="PANTHER" id="PTHR43047">
    <property type="entry name" value="TWO-COMPONENT HISTIDINE PROTEIN KINASE"/>
    <property type="match status" value="1"/>
</dbReference>
<accession>A0A1W6LAD2</accession>
<dbReference type="PANTHER" id="PTHR43047:SF72">
    <property type="entry name" value="OSMOSENSING HISTIDINE PROTEIN KINASE SLN1"/>
    <property type="match status" value="1"/>
</dbReference>
<dbReference type="InterPro" id="IPR003594">
    <property type="entry name" value="HATPase_dom"/>
</dbReference>
<evidence type="ECO:0000256" key="2">
    <source>
        <dbReference type="ARBA" id="ARBA00004429"/>
    </source>
</evidence>
<dbReference type="PROSITE" id="PS50110">
    <property type="entry name" value="RESPONSE_REGULATORY"/>
    <property type="match status" value="1"/>
</dbReference>
<dbReference type="InterPro" id="IPR001789">
    <property type="entry name" value="Sig_transdc_resp-reg_receiver"/>
</dbReference>
<dbReference type="Gene3D" id="3.30.565.10">
    <property type="entry name" value="Histidine kinase-like ATPase, C-terminal domain"/>
    <property type="match status" value="1"/>
</dbReference>
<dbReference type="GO" id="GO:0005886">
    <property type="term" value="C:plasma membrane"/>
    <property type="evidence" value="ECO:0007669"/>
    <property type="project" value="UniProtKB-SubCell"/>
</dbReference>
<dbReference type="SUPFAM" id="SSF52172">
    <property type="entry name" value="CheY-like"/>
    <property type="match status" value="1"/>
</dbReference>
<evidence type="ECO:0000256" key="6">
    <source>
        <dbReference type="ARBA" id="ARBA00022777"/>
    </source>
</evidence>
<dbReference type="GO" id="GO:0000155">
    <property type="term" value="F:phosphorelay sensor kinase activity"/>
    <property type="evidence" value="ECO:0007669"/>
    <property type="project" value="InterPro"/>
</dbReference>
<dbReference type="SUPFAM" id="SSF47384">
    <property type="entry name" value="Homodimeric domain of signal transducing histidine kinase"/>
    <property type="match status" value="1"/>
</dbReference>
<dbReference type="SMART" id="SM00448">
    <property type="entry name" value="REC"/>
    <property type="match status" value="1"/>
</dbReference>
<evidence type="ECO:0000313" key="8">
    <source>
        <dbReference type="Proteomes" id="UP000193427"/>
    </source>
</evidence>
<comment type="subcellular location">
    <subcellularLocation>
        <location evidence="2">Cell inner membrane</location>
        <topology evidence="2">Multi-pass membrane protein</topology>
    </subcellularLocation>
</comment>
<dbReference type="SUPFAM" id="SSF55785">
    <property type="entry name" value="PYP-like sensor domain (PAS domain)"/>
    <property type="match status" value="1"/>
</dbReference>
<dbReference type="FunFam" id="3.30.565.10:FF:000006">
    <property type="entry name" value="Sensor histidine kinase WalK"/>
    <property type="match status" value="1"/>
</dbReference>
<dbReference type="Proteomes" id="UP000193427">
    <property type="component" value="Chromosome"/>
</dbReference>
<dbReference type="InterPro" id="IPR011006">
    <property type="entry name" value="CheY-like_superfamily"/>
</dbReference>
<dbReference type="Pfam" id="PF00072">
    <property type="entry name" value="Response_reg"/>
    <property type="match status" value="1"/>
</dbReference>
<dbReference type="PROSITE" id="PS50109">
    <property type="entry name" value="HIS_KIN"/>
    <property type="match status" value="1"/>
</dbReference>
<keyword evidence="8" id="KW-1185">Reference proteome</keyword>
<dbReference type="Pfam" id="PF08448">
    <property type="entry name" value="PAS_4"/>
    <property type="match status" value="1"/>
</dbReference>
<dbReference type="KEGG" id="rgu:A4W93_15280"/>
<dbReference type="InterPro" id="IPR036097">
    <property type="entry name" value="HisK_dim/P_sf"/>
</dbReference>
<dbReference type="Pfam" id="PF00512">
    <property type="entry name" value="HisKA"/>
    <property type="match status" value="1"/>
</dbReference>
<dbReference type="EMBL" id="CP015118">
    <property type="protein sequence ID" value="ARN21147.1"/>
    <property type="molecule type" value="Genomic_DNA"/>
</dbReference>
<evidence type="ECO:0000313" key="7">
    <source>
        <dbReference type="EMBL" id="ARN21147.1"/>
    </source>
</evidence>
<protein>
    <recommendedName>
        <fullName evidence="3">histidine kinase</fullName>
        <ecNumber evidence="3">2.7.13.3</ecNumber>
    </recommendedName>
</protein>
<dbReference type="InterPro" id="IPR005467">
    <property type="entry name" value="His_kinase_dom"/>
</dbReference>
<dbReference type="Gene3D" id="3.30.450.20">
    <property type="entry name" value="PAS domain"/>
    <property type="match status" value="1"/>
</dbReference>
<evidence type="ECO:0000256" key="4">
    <source>
        <dbReference type="ARBA" id="ARBA00022553"/>
    </source>
</evidence>
<dbReference type="InterPro" id="IPR035965">
    <property type="entry name" value="PAS-like_dom_sf"/>
</dbReference>
<evidence type="ECO:0000256" key="5">
    <source>
        <dbReference type="ARBA" id="ARBA00022679"/>
    </source>
</evidence>
<evidence type="ECO:0000256" key="3">
    <source>
        <dbReference type="ARBA" id="ARBA00012438"/>
    </source>
</evidence>